<accession>A0A5J4UMA0</accession>
<feature type="region of interest" description="Disordered" evidence="1">
    <location>
        <begin position="1"/>
        <end position="32"/>
    </location>
</feature>
<dbReference type="EMBL" id="SNRW01014164">
    <property type="protein sequence ID" value="KAA6371776.1"/>
    <property type="molecule type" value="Genomic_DNA"/>
</dbReference>
<evidence type="ECO:0000313" key="2">
    <source>
        <dbReference type="EMBL" id="KAA6371776.1"/>
    </source>
</evidence>
<evidence type="ECO:0000256" key="1">
    <source>
        <dbReference type="SAM" id="MobiDB-lite"/>
    </source>
</evidence>
<comment type="caution">
    <text evidence="2">The sequence shown here is derived from an EMBL/GenBank/DDBJ whole genome shotgun (WGS) entry which is preliminary data.</text>
</comment>
<gene>
    <name evidence="2" type="ORF">EZS28_032697</name>
</gene>
<evidence type="ECO:0000313" key="3">
    <source>
        <dbReference type="Proteomes" id="UP000324800"/>
    </source>
</evidence>
<feature type="compositionally biased region" description="Polar residues" evidence="1">
    <location>
        <begin position="14"/>
        <end position="28"/>
    </location>
</feature>
<feature type="compositionally biased region" description="Basic and acidic residues" evidence="1">
    <location>
        <begin position="128"/>
        <end position="138"/>
    </location>
</feature>
<dbReference type="AlphaFoldDB" id="A0A5J4UMA0"/>
<proteinExistence type="predicted"/>
<protein>
    <submittedName>
        <fullName evidence="2">Uncharacterized protein</fullName>
    </submittedName>
</protein>
<organism evidence="2 3">
    <name type="scientific">Streblomastix strix</name>
    <dbReference type="NCBI Taxonomy" id="222440"/>
    <lineage>
        <taxon>Eukaryota</taxon>
        <taxon>Metamonada</taxon>
        <taxon>Preaxostyla</taxon>
        <taxon>Oxymonadida</taxon>
        <taxon>Streblomastigidae</taxon>
        <taxon>Streblomastix</taxon>
    </lineage>
</organism>
<feature type="region of interest" description="Disordered" evidence="1">
    <location>
        <begin position="100"/>
        <end position="138"/>
    </location>
</feature>
<reference evidence="2 3" key="1">
    <citation type="submission" date="2019-03" db="EMBL/GenBank/DDBJ databases">
        <title>Single cell metagenomics reveals metabolic interactions within the superorganism composed of flagellate Streblomastix strix and complex community of Bacteroidetes bacteria on its surface.</title>
        <authorList>
            <person name="Treitli S.C."/>
            <person name="Kolisko M."/>
            <person name="Husnik F."/>
            <person name="Keeling P."/>
            <person name="Hampl V."/>
        </authorList>
    </citation>
    <scope>NUCLEOTIDE SEQUENCE [LARGE SCALE GENOMIC DNA]</scope>
    <source>
        <strain evidence="2">ST1C</strain>
    </source>
</reference>
<dbReference type="Proteomes" id="UP000324800">
    <property type="component" value="Unassembled WGS sequence"/>
</dbReference>
<sequence length="138" mass="15818">MLQHRPKSAGLKKNPTNSPTKRSQNTFATLRETDKQKLAGLIQELLKINKERAEIAAQLEISQESQKRKDQILDQLRQESTEKQIQIDLMQQKILDTDFSERRGLSPSRQTPTQLISISPPRMVVRSGPEEPIKDPCF</sequence>
<name>A0A5J4UMA0_9EUKA</name>
<feature type="compositionally biased region" description="Polar residues" evidence="1">
    <location>
        <begin position="107"/>
        <end position="117"/>
    </location>
</feature>